<evidence type="ECO:0000313" key="2">
    <source>
        <dbReference type="EMBL" id="GGX43424.1"/>
    </source>
</evidence>
<gene>
    <name evidence="2" type="ORF">GCM10007392_07700</name>
</gene>
<dbReference type="InterPro" id="IPR022529">
    <property type="entry name" value="DUF3530"/>
</dbReference>
<name>A0A918K2B2_9GAMM</name>
<comment type="caution">
    <text evidence="2">The sequence shown here is derived from an EMBL/GenBank/DDBJ whole genome shotgun (WGS) entry which is preliminary data.</text>
</comment>
<evidence type="ECO:0000313" key="3">
    <source>
        <dbReference type="Proteomes" id="UP000626148"/>
    </source>
</evidence>
<dbReference type="SUPFAM" id="SSF53474">
    <property type="entry name" value="alpha/beta-Hydrolases"/>
    <property type="match status" value="1"/>
</dbReference>
<dbReference type="EMBL" id="BMXR01000002">
    <property type="protein sequence ID" value="GGX43424.1"/>
    <property type="molecule type" value="Genomic_DNA"/>
</dbReference>
<feature type="chain" id="PRO_5038070293" description="DUF3530 family protein" evidence="1">
    <location>
        <begin position="24"/>
        <end position="275"/>
    </location>
</feature>
<evidence type="ECO:0008006" key="4">
    <source>
        <dbReference type="Google" id="ProtNLM"/>
    </source>
</evidence>
<reference evidence="2" key="1">
    <citation type="journal article" date="2014" name="Int. J. Syst. Evol. Microbiol.">
        <title>Complete genome sequence of Corynebacterium casei LMG S-19264T (=DSM 44701T), isolated from a smear-ripened cheese.</title>
        <authorList>
            <consortium name="US DOE Joint Genome Institute (JGI-PGF)"/>
            <person name="Walter F."/>
            <person name="Albersmeier A."/>
            <person name="Kalinowski J."/>
            <person name="Ruckert C."/>
        </authorList>
    </citation>
    <scope>NUCLEOTIDE SEQUENCE</scope>
    <source>
        <strain evidence="2">KCTC 22169</strain>
    </source>
</reference>
<sequence>MKSRLFGWLYLGCLAVWATASVAEPLAEARQDHLDDLQAHYRNALRGDQVVQLGTEADPFLGLRLQQRTATPQGGVLILHDQGHNPNWPVRVQQTRHFLPDKGWNTLSIALPTTTAPGRESDEFARRMMDRIALGQQRLNQEGLFNIVLISFGDGAYWAARYMAERLQPDDEIGYALLMIDANPDRTDLPGYIGALDLPVLDLVYSDTDWARDQARERQAEAARNKLPKYSLILDAPAYTGTNTDRPGRTVRRIWGWLKRNAAGKEGEINTQPTE</sequence>
<accession>A0A918K2B2</accession>
<keyword evidence="3" id="KW-1185">Reference proteome</keyword>
<proteinExistence type="predicted"/>
<dbReference type="Proteomes" id="UP000626148">
    <property type="component" value="Unassembled WGS sequence"/>
</dbReference>
<keyword evidence="1" id="KW-0732">Signal</keyword>
<dbReference type="AlphaFoldDB" id="A0A918K2B2"/>
<dbReference type="InterPro" id="IPR029058">
    <property type="entry name" value="AB_hydrolase_fold"/>
</dbReference>
<dbReference type="RefSeq" id="WP_189607177.1">
    <property type="nucleotide sequence ID" value="NZ_BMXR01000002.1"/>
</dbReference>
<organism evidence="2 3">
    <name type="scientific">Saccharospirillum salsuginis</name>
    <dbReference type="NCBI Taxonomy" id="418750"/>
    <lineage>
        <taxon>Bacteria</taxon>
        <taxon>Pseudomonadati</taxon>
        <taxon>Pseudomonadota</taxon>
        <taxon>Gammaproteobacteria</taxon>
        <taxon>Oceanospirillales</taxon>
        <taxon>Saccharospirillaceae</taxon>
        <taxon>Saccharospirillum</taxon>
    </lineage>
</organism>
<dbReference type="Pfam" id="PF12048">
    <property type="entry name" value="DUF3530"/>
    <property type="match status" value="2"/>
</dbReference>
<reference evidence="2" key="2">
    <citation type="submission" date="2020-09" db="EMBL/GenBank/DDBJ databases">
        <authorList>
            <person name="Sun Q."/>
            <person name="Kim S."/>
        </authorList>
    </citation>
    <scope>NUCLEOTIDE SEQUENCE</scope>
    <source>
        <strain evidence="2">KCTC 22169</strain>
    </source>
</reference>
<protein>
    <recommendedName>
        <fullName evidence="4">DUF3530 family protein</fullName>
    </recommendedName>
</protein>
<feature type="signal peptide" evidence="1">
    <location>
        <begin position="1"/>
        <end position="23"/>
    </location>
</feature>
<evidence type="ECO:0000256" key="1">
    <source>
        <dbReference type="SAM" id="SignalP"/>
    </source>
</evidence>